<dbReference type="RefSeq" id="WP_031566673.1">
    <property type="nucleotide sequence ID" value="NZ_CAAAIS010000017.1"/>
</dbReference>
<evidence type="ECO:0000313" key="2">
    <source>
        <dbReference type="EMBL" id="STY31734.1"/>
    </source>
</evidence>
<proteinExistence type="predicted"/>
<feature type="compositionally biased region" description="Basic and acidic residues" evidence="1">
    <location>
        <begin position="71"/>
        <end position="89"/>
    </location>
</feature>
<dbReference type="STRING" id="1122170.GCA_000701265_01505"/>
<accession>A0A378LYE3</accession>
<feature type="region of interest" description="Disordered" evidence="1">
    <location>
        <begin position="71"/>
        <end position="96"/>
    </location>
</feature>
<name>A0A378LYE3_9GAMM</name>
<dbReference type="Proteomes" id="UP000255297">
    <property type="component" value="Unassembled WGS sequence"/>
</dbReference>
<evidence type="ECO:0000313" key="3">
    <source>
        <dbReference type="Proteomes" id="UP000255297"/>
    </source>
</evidence>
<evidence type="ECO:0000256" key="1">
    <source>
        <dbReference type="SAM" id="MobiDB-lite"/>
    </source>
</evidence>
<sequence>MQKRQIGILKGLISPSLKRQLSVAYIAPDGRLTSDDPNSYSGKERVAYQNALIKQHPDTGYADSIIKERQEKKKSAFFQPKKEDEKDKINATPTLS</sequence>
<protein>
    <submittedName>
        <fullName evidence="2">Uncharacterized protein</fullName>
    </submittedName>
</protein>
<organism evidence="2 3">
    <name type="scientific">Legionella wadsworthii</name>
    <dbReference type="NCBI Taxonomy" id="28088"/>
    <lineage>
        <taxon>Bacteria</taxon>
        <taxon>Pseudomonadati</taxon>
        <taxon>Pseudomonadota</taxon>
        <taxon>Gammaproteobacteria</taxon>
        <taxon>Legionellales</taxon>
        <taxon>Legionellaceae</taxon>
        <taxon>Legionella</taxon>
    </lineage>
</organism>
<dbReference type="AlphaFoldDB" id="A0A378LYE3"/>
<keyword evidence="3" id="KW-1185">Reference proteome</keyword>
<dbReference type="EMBL" id="UGPB01000001">
    <property type="protein sequence ID" value="STY31734.1"/>
    <property type="molecule type" value="Genomic_DNA"/>
</dbReference>
<dbReference type="OrthoDB" id="5652334at2"/>
<reference evidence="2 3" key="1">
    <citation type="submission" date="2018-06" db="EMBL/GenBank/DDBJ databases">
        <authorList>
            <consortium name="Pathogen Informatics"/>
            <person name="Doyle S."/>
        </authorList>
    </citation>
    <scope>NUCLEOTIDE SEQUENCE [LARGE SCALE GENOMIC DNA]</scope>
    <source>
        <strain evidence="2 3">NCTC11532</strain>
    </source>
</reference>
<gene>
    <name evidence="2" type="ORF">NCTC11532_03042</name>
</gene>